<comment type="caution">
    <text evidence="3">The sequence shown here is derived from an EMBL/GenBank/DDBJ whole genome shotgun (WGS) entry which is preliminary data.</text>
</comment>
<name>A0ABV7GKC1_9GAMM</name>
<evidence type="ECO:0000313" key="4">
    <source>
        <dbReference type="Proteomes" id="UP001595621"/>
    </source>
</evidence>
<dbReference type="EMBL" id="JBHRTD010000018">
    <property type="protein sequence ID" value="MFC3140485.1"/>
    <property type="molecule type" value="Genomic_DNA"/>
</dbReference>
<evidence type="ECO:0000313" key="3">
    <source>
        <dbReference type="EMBL" id="MFC3140485.1"/>
    </source>
</evidence>
<evidence type="ECO:0000256" key="1">
    <source>
        <dbReference type="SAM" id="MobiDB-lite"/>
    </source>
</evidence>
<protein>
    <submittedName>
        <fullName evidence="3">Insulinase family protein</fullName>
    </submittedName>
</protein>
<dbReference type="InterPro" id="IPR011249">
    <property type="entry name" value="Metalloenz_LuxS/M16"/>
</dbReference>
<dbReference type="Pfam" id="PF00675">
    <property type="entry name" value="Peptidase_M16"/>
    <property type="match status" value="1"/>
</dbReference>
<evidence type="ECO:0000259" key="2">
    <source>
        <dbReference type="Pfam" id="PF00675"/>
    </source>
</evidence>
<dbReference type="RefSeq" id="WP_248934371.1">
    <property type="nucleotide sequence ID" value="NZ_JAKILF010000001.1"/>
</dbReference>
<dbReference type="PANTHER" id="PTHR43016">
    <property type="entry name" value="PRESEQUENCE PROTEASE"/>
    <property type="match status" value="1"/>
</dbReference>
<proteinExistence type="predicted"/>
<dbReference type="PANTHER" id="PTHR43016:SF16">
    <property type="entry name" value="METALLOPROTEASE, PUTATIVE (AFU_ORTHOLOGUE AFUA_4G07610)-RELATED"/>
    <property type="match status" value="1"/>
</dbReference>
<dbReference type="Proteomes" id="UP001595621">
    <property type="component" value="Unassembled WGS sequence"/>
</dbReference>
<dbReference type="InterPro" id="IPR011765">
    <property type="entry name" value="Pept_M16_N"/>
</dbReference>
<feature type="domain" description="Peptidase M16 N-terminal" evidence="2">
    <location>
        <begin position="60"/>
        <end position="141"/>
    </location>
</feature>
<reference evidence="4" key="1">
    <citation type="journal article" date="2019" name="Int. J. Syst. Evol. Microbiol.">
        <title>The Global Catalogue of Microorganisms (GCM) 10K type strain sequencing project: providing services to taxonomists for standard genome sequencing and annotation.</title>
        <authorList>
            <consortium name="The Broad Institute Genomics Platform"/>
            <consortium name="The Broad Institute Genome Sequencing Center for Infectious Disease"/>
            <person name="Wu L."/>
            <person name="Ma J."/>
        </authorList>
    </citation>
    <scope>NUCLEOTIDE SEQUENCE [LARGE SCALE GENOMIC DNA]</scope>
    <source>
        <strain evidence="4">KCTC 52277</strain>
    </source>
</reference>
<keyword evidence="4" id="KW-1185">Reference proteome</keyword>
<accession>A0ABV7GKC1</accession>
<feature type="region of interest" description="Disordered" evidence="1">
    <location>
        <begin position="594"/>
        <end position="613"/>
    </location>
</feature>
<organism evidence="3 4">
    <name type="scientific">Shewanella submarina</name>
    <dbReference type="NCBI Taxonomy" id="2016376"/>
    <lineage>
        <taxon>Bacteria</taxon>
        <taxon>Pseudomonadati</taxon>
        <taxon>Pseudomonadota</taxon>
        <taxon>Gammaproteobacteria</taxon>
        <taxon>Alteromonadales</taxon>
        <taxon>Shewanellaceae</taxon>
        <taxon>Shewanella</taxon>
    </lineage>
</organism>
<dbReference type="Gene3D" id="3.30.830.10">
    <property type="entry name" value="Metalloenzyme, LuxS/M16 peptidase-like"/>
    <property type="match status" value="1"/>
</dbReference>
<gene>
    <name evidence="3" type="ORF">ACFOE0_20200</name>
</gene>
<sequence length="770" mass="84695">MSSSLSTLLPVSAEASSCPERWIKQRTRNGLSHWHCPVILGNEDNELLASLIIPTPAFDDSGAAHALEHWVLRGSVKYPDPDEFFSLRQSLNYSEFNASTQRDRTCFHLSTTEVNAGLTMLDYLLHAAIAPLLREEEFNSEIFNPDTQPADEDGTACDDGVLYREMCSYMAKADFALQQQILAGSYYAYGGIPECISQLTPARLRQCFRHWYRPELMTLVTSGPWPAEEIAAMLEQMHHLYEVNGPGDSQGNHSELIEAFPLPGINRAVSEHLGSDGQACLLFSVSSLSRWQQKAFISALKHADATACLNSKGWRALADDSVSVIPLVSLRQDALPGPDLKLWLAEMLEAQQQNFSVNQYWYRQAELESHAEQARKWGRGLAALYQHVDNLAPACLAGKAADKGNSDSESCKDDDNKRIGTESYPAILTTREVALLIRYRGKDQGKEQGKEQGKGEPGSAELIARWLKAARQQFMIWSRESLTPARCELMDVEPITGLIIQCEDRDAVRVQSYLASLCKQALPIPEPDVVSELSGGWDLAAAVSHIRHYLSPASGHSPDTHSYPGGIALQSLNTHGCWLGTELALVKLLPGAGTSTQSKERFSGPDASQTTTGKRLQGTLVSHSGPGFAVLGVKVPELAGAADPLALYMLAHHLQHSLLPLRVQGQVYGYGCRVLPEMGIALVYTSLDLHPDQSVQLMKNQLSALPTAEILSGLLARAKGDWQRQSSGIKADCYRLAGVEINHCDHMPIATLKQMLDSEITWFDETDKIQ</sequence>
<dbReference type="SUPFAM" id="SSF63411">
    <property type="entry name" value="LuxS/MPP-like metallohydrolase"/>
    <property type="match status" value="2"/>
</dbReference>